<protein>
    <submittedName>
        <fullName evidence="1">BMP family ABC transporter substrate-binding protein</fullName>
    </submittedName>
</protein>
<proteinExistence type="predicted"/>
<keyword evidence="2" id="KW-1185">Reference proteome</keyword>
<sequence length="350" mass="37884">MKKRFLICLSIIMITLLVGCSGNDKKEDKKTNEVKGNIGVIYTKAKLGGNSFNDVVQTGLKRAEKDLSITFTEVEPDTSSDQENAQETMASSGDFDLIIAVGQEQSDVVEKIAGKYPEQKFAMIDADLDLPNVASYVSKEEEASFLIGTLVALSADSVEGSNIFGFVGGVNNPLINKFLAGYESGVRYINKDNKVLADYVGGFQDPSTAKVITNTMEQKGAKVVYHAAGASGLGVFQSAKEQGILAVGVNTNQNSIDPDTIMASMLKKADESAYRCIKEVMEDDFQAGVHYLGLKENGVGYTVEDSNIETSQEIIDQVEKIKEQIISGEIIVPETLDEVSSFVNDNSYSK</sequence>
<accession>A0AC61MP12</accession>
<gene>
    <name evidence="1" type="ORF">JFY71_07970</name>
</gene>
<dbReference type="EMBL" id="CP066744">
    <property type="protein sequence ID" value="QQK07255.1"/>
    <property type="molecule type" value="Genomic_DNA"/>
</dbReference>
<evidence type="ECO:0000313" key="1">
    <source>
        <dbReference type="EMBL" id="QQK07255.1"/>
    </source>
</evidence>
<name>A0AC61MP12_9FIRM</name>
<organism evidence="1 2">
    <name type="scientific">Miniphocaeibacter halophilus</name>
    <dbReference type="NCBI Taxonomy" id="2931922"/>
    <lineage>
        <taxon>Bacteria</taxon>
        <taxon>Bacillati</taxon>
        <taxon>Bacillota</taxon>
        <taxon>Tissierellia</taxon>
        <taxon>Tissierellales</taxon>
        <taxon>Peptoniphilaceae</taxon>
        <taxon>Miniphocaeibacter</taxon>
    </lineage>
</organism>
<reference evidence="1 2" key="1">
    <citation type="journal article" date="2022" name="Int. J. Syst. Evol. Microbiol.">
        <title>Miniphocaeibacter halophilus sp. nov., an ammonium-tolerant acetate-producing bacterium isolated from a biogas system.</title>
        <authorList>
            <person name="Schnurer A."/>
            <person name="Singh A."/>
            <person name="Bi S."/>
            <person name="Qiao W."/>
            <person name="Westerholm M."/>
        </authorList>
    </citation>
    <scope>NUCLEOTIDE SEQUENCE [LARGE SCALE GENOMIC DNA]</scope>
    <source>
        <strain evidence="1 2">AMB_01</strain>
    </source>
</reference>
<evidence type="ECO:0000313" key="2">
    <source>
        <dbReference type="Proteomes" id="UP000595814"/>
    </source>
</evidence>
<dbReference type="Proteomes" id="UP000595814">
    <property type="component" value="Chromosome"/>
</dbReference>